<evidence type="ECO:0000256" key="8">
    <source>
        <dbReference type="ARBA" id="ARBA00023022"/>
    </source>
</evidence>
<comment type="subcellular location">
    <subcellularLocation>
        <location evidence="1 12">Secreted</location>
    </subcellularLocation>
</comment>
<dbReference type="SMART" id="SM00329">
    <property type="entry name" value="BPI2"/>
    <property type="match status" value="1"/>
</dbReference>
<keyword evidence="6 12" id="KW-0399">Innate immunity</keyword>
<evidence type="ECO:0000313" key="16">
    <source>
        <dbReference type="Proteomes" id="UP000537522"/>
    </source>
</evidence>
<evidence type="ECO:0000256" key="11">
    <source>
        <dbReference type="ARBA" id="ARBA00025943"/>
    </source>
</evidence>
<keyword evidence="5 12" id="KW-0929">Antimicrobial</keyword>
<comment type="domain">
    <text evidence="12">The N- and C-terminal barrels adopt an identical fold despite having only 13% of conserved residues.</text>
</comment>
<dbReference type="GO" id="GO:0005615">
    <property type="term" value="C:extracellular space"/>
    <property type="evidence" value="ECO:0007669"/>
    <property type="project" value="UniProtKB-UniRule"/>
</dbReference>
<organism evidence="15 16">
    <name type="scientific">Chauna torquata</name>
    <name type="common">Southern screamer</name>
    <dbReference type="NCBI Taxonomy" id="30388"/>
    <lineage>
        <taxon>Eukaryota</taxon>
        <taxon>Metazoa</taxon>
        <taxon>Chordata</taxon>
        <taxon>Craniata</taxon>
        <taxon>Vertebrata</taxon>
        <taxon>Euteleostomi</taxon>
        <taxon>Archelosauria</taxon>
        <taxon>Archosauria</taxon>
        <taxon>Dinosauria</taxon>
        <taxon>Saurischia</taxon>
        <taxon>Theropoda</taxon>
        <taxon>Coelurosauria</taxon>
        <taxon>Aves</taxon>
        <taxon>Neognathae</taxon>
        <taxon>Galloanserae</taxon>
        <taxon>Anseriformes</taxon>
        <taxon>Anhimidae</taxon>
        <taxon>Chauna</taxon>
    </lineage>
</organism>
<comment type="caution">
    <text evidence="15">The sequence shown here is derived from an EMBL/GenBank/DDBJ whole genome shotgun (WGS) entry which is preliminary data.</text>
</comment>
<dbReference type="GO" id="GO:0031663">
    <property type="term" value="P:lipopolysaccharide-mediated signaling pathway"/>
    <property type="evidence" value="ECO:0007669"/>
    <property type="project" value="TreeGrafter"/>
</dbReference>
<protein>
    <recommendedName>
        <fullName evidence="3 12">Bactericidal permeability-increasing protein</fullName>
        <shortName evidence="12">BPI</shortName>
    </recommendedName>
</protein>
<dbReference type="PANTHER" id="PTHR10504:SF84">
    <property type="entry name" value="BACTERICIDAL PERMEABILITY-INCREASING PROTEIN"/>
    <property type="match status" value="1"/>
</dbReference>
<feature type="non-terminal residue" evidence="15">
    <location>
        <position position="1"/>
    </location>
</feature>
<evidence type="ECO:0000256" key="2">
    <source>
        <dbReference type="ARBA" id="ARBA00007292"/>
    </source>
</evidence>
<dbReference type="FunFam" id="3.15.10.10:FF:000001">
    <property type="entry name" value="phospholipid transfer protein-like"/>
    <property type="match status" value="1"/>
</dbReference>
<comment type="domain">
    <text evidence="12">The N-terminal region may be exposed to the interior of the granule, whereas the C-terminal portion may be embedded in the membrane. During phagocytosis and degranulation, proteases may be released and activated and cleave BPI at the junction of the N- and C-terminal portions of the molecule, providing controlled release of the N-terminal antibacterial fragment when bacteria are ingested.</text>
</comment>
<keyword evidence="9 12" id="KW-1015">Disulfide bond</keyword>
<dbReference type="InterPro" id="IPR017942">
    <property type="entry name" value="Lipid-bd_serum_glycop_N"/>
</dbReference>
<evidence type="ECO:0000256" key="12">
    <source>
        <dbReference type="RuleBase" id="RU369039"/>
    </source>
</evidence>
<dbReference type="PIRSF" id="PIRSF002417">
    <property type="entry name" value="Lipid_binding_protein"/>
    <property type="match status" value="1"/>
</dbReference>
<feature type="non-terminal residue" evidence="15">
    <location>
        <position position="452"/>
    </location>
</feature>
<name>A0A7L0JWL8_CHATO</name>
<dbReference type="InterPro" id="IPR017943">
    <property type="entry name" value="Bactericidal_perm-incr_a/b_dom"/>
</dbReference>
<dbReference type="Pfam" id="PF01273">
    <property type="entry name" value="LBP_BPI_CETP"/>
    <property type="match status" value="1"/>
</dbReference>
<sequence length="452" mass="49426">TNPGFVVRITQAGLDYANRHATAVLEKELARLKLPDISGDFRIRLLGKVHYEISGLNLRNFHLPHSQISTVPNVGLQASISNAFAELDGRWRVKLRFIRHHGSFRLKVEDISIKISLKLGRDTSGKPTIEPSSCSTHISRVRVRFSGSFGWLYNLFHKAIESKLRKTLESKVYALGSAVPSPSRSSSAPCLAVTAKIDAMTGIDYSLVAPPVATAQSLNVDLKGECFSLAHRTAVPFAPPVLAFPADQDRMIYFGASSYFFNTAGFAYHATGALVFEITDSMVRKGGGMGPAASRLSEFLCTTLDKLYPNMLMKLRLSAPSAPFLSIGTNGLSLRPVVDIQAYAILSDASLAPLFLLNLVSDVFATINLKSGRIAGRLDMGRLKLFSFPLSLHPQVKMLQSIMNIFASSILLPRLNERLDKGFPLPLLDRIQLSNILMQFHQVSGGARACPA</sequence>
<accession>A0A7L0JWL8</accession>
<dbReference type="Gene3D" id="3.15.10.10">
    <property type="entry name" value="Bactericidal permeability-increasing protein, domain 1"/>
    <property type="match status" value="1"/>
</dbReference>
<keyword evidence="16" id="KW-1185">Reference proteome</keyword>
<dbReference type="Pfam" id="PF02886">
    <property type="entry name" value="LBP_BPI_CETP_C"/>
    <property type="match status" value="1"/>
</dbReference>
<dbReference type="GO" id="GO:0045087">
    <property type="term" value="P:innate immune response"/>
    <property type="evidence" value="ECO:0007669"/>
    <property type="project" value="UniProtKB-UniRule"/>
</dbReference>
<gene>
    <name evidence="15" type="primary">Bpi</name>
    <name evidence="15" type="ORF">CHATOR_R03802</name>
</gene>
<dbReference type="PANTHER" id="PTHR10504">
    <property type="entry name" value="BACTERICIDAL PERMEABILITY-INCREASING BPI PROTEIN-RELATED"/>
    <property type="match status" value="1"/>
</dbReference>
<evidence type="ECO:0000256" key="7">
    <source>
        <dbReference type="ARBA" id="ARBA00022859"/>
    </source>
</evidence>
<feature type="domain" description="Lipid-binding serum glycoprotein N-terminal" evidence="13">
    <location>
        <begin position="8"/>
        <end position="231"/>
    </location>
</feature>
<dbReference type="Gene3D" id="3.15.20.10">
    <property type="entry name" value="Bactericidal permeability-increasing protein, domain 2"/>
    <property type="match status" value="1"/>
</dbReference>
<dbReference type="GO" id="GO:0001530">
    <property type="term" value="F:lipopolysaccharide binding"/>
    <property type="evidence" value="ECO:0007669"/>
    <property type="project" value="TreeGrafter"/>
</dbReference>
<comment type="similarity">
    <text evidence="2">Belongs to the BPI/LBP/Plunc superfamily. BPI/LBP family.</text>
</comment>
<evidence type="ECO:0000259" key="14">
    <source>
        <dbReference type="SMART" id="SM00329"/>
    </source>
</evidence>
<dbReference type="AlphaFoldDB" id="A0A7L0JWL8"/>
<dbReference type="EMBL" id="VXAL01006999">
    <property type="protein sequence ID" value="NXK48540.1"/>
    <property type="molecule type" value="Genomic_DNA"/>
</dbReference>
<dbReference type="GO" id="GO:0050829">
    <property type="term" value="P:defense response to Gram-negative bacterium"/>
    <property type="evidence" value="ECO:0007669"/>
    <property type="project" value="UniProtKB-UniRule"/>
</dbReference>
<dbReference type="CDD" id="cd00025">
    <property type="entry name" value="BPI1"/>
    <property type="match status" value="1"/>
</dbReference>
<evidence type="ECO:0000256" key="5">
    <source>
        <dbReference type="ARBA" id="ARBA00022529"/>
    </source>
</evidence>
<proteinExistence type="inferred from homology"/>
<dbReference type="InterPro" id="IPR030675">
    <property type="entry name" value="BPI/LBP"/>
</dbReference>
<keyword evidence="7 12" id="KW-0391">Immunity</keyword>
<evidence type="ECO:0000256" key="1">
    <source>
        <dbReference type="ARBA" id="ARBA00004613"/>
    </source>
</evidence>
<evidence type="ECO:0000313" key="15">
    <source>
        <dbReference type="EMBL" id="NXK48540.1"/>
    </source>
</evidence>
<keyword evidence="10 12" id="KW-0325">Glycoprotein</keyword>
<evidence type="ECO:0000259" key="13">
    <source>
        <dbReference type="SMART" id="SM00328"/>
    </source>
</evidence>
<evidence type="ECO:0000256" key="4">
    <source>
        <dbReference type="ARBA" id="ARBA00022525"/>
    </source>
</evidence>
<keyword evidence="8 12" id="KW-0044">Antibiotic</keyword>
<keyword evidence="12" id="KW-0732">Signal</keyword>
<evidence type="ECO:0000256" key="10">
    <source>
        <dbReference type="ARBA" id="ARBA00023180"/>
    </source>
</evidence>
<dbReference type="SMART" id="SM00328">
    <property type="entry name" value="BPI1"/>
    <property type="match status" value="1"/>
</dbReference>
<keyword evidence="4 12" id="KW-0964">Secreted</keyword>
<dbReference type="FunFam" id="3.15.20.10:FF:000001">
    <property type="entry name" value="Phospholipid transfer protein"/>
    <property type="match status" value="1"/>
</dbReference>
<evidence type="ECO:0000256" key="3">
    <source>
        <dbReference type="ARBA" id="ARBA00017827"/>
    </source>
</evidence>
<dbReference type="InterPro" id="IPR001124">
    <property type="entry name" value="Lipid-bd_serum_glycop_C"/>
</dbReference>
<dbReference type="Proteomes" id="UP000537522">
    <property type="component" value="Unassembled WGS sequence"/>
</dbReference>
<evidence type="ECO:0000256" key="9">
    <source>
        <dbReference type="ARBA" id="ARBA00023157"/>
    </source>
</evidence>
<dbReference type="InterPro" id="IPR032942">
    <property type="entry name" value="BPI/LBP/Plunc"/>
</dbReference>
<evidence type="ECO:0000256" key="6">
    <source>
        <dbReference type="ARBA" id="ARBA00022588"/>
    </source>
</evidence>
<comment type="function">
    <text evidence="12">The cytotoxic action of BPI is limited to many species of Gram-negative bacteria; this specificity may be explained by a strong affinity of the very basic N-terminal half for the negatively charged lipopolysaccharides that are unique to the Gram-negative bacterial outer envelope.</text>
</comment>
<comment type="subunit">
    <text evidence="11 12">Monomer. Homodimer; disulfide-linked.</text>
</comment>
<feature type="domain" description="Lipid-binding serum glycoprotein C-terminal" evidence="14">
    <location>
        <begin position="246"/>
        <end position="447"/>
    </location>
</feature>
<dbReference type="SUPFAM" id="SSF55394">
    <property type="entry name" value="Bactericidal permeability-increasing protein, BPI"/>
    <property type="match status" value="2"/>
</dbReference>
<reference evidence="15 16" key="1">
    <citation type="submission" date="2019-09" db="EMBL/GenBank/DDBJ databases">
        <title>Bird 10,000 Genomes (B10K) Project - Family phase.</title>
        <authorList>
            <person name="Zhang G."/>
        </authorList>
    </citation>
    <scope>NUCLEOTIDE SEQUENCE [LARGE SCALE GENOMIC DNA]</scope>
    <source>
        <strain evidence="15">B10K-DU-011-36</strain>
        <tissue evidence="15">Muscle</tissue>
    </source>
</reference>